<evidence type="ECO:0000313" key="2">
    <source>
        <dbReference type="EMBL" id="KAL2633083.1"/>
    </source>
</evidence>
<accession>A0ABD1YRA3</accession>
<comment type="caution">
    <text evidence="2">The sequence shown here is derived from an EMBL/GenBank/DDBJ whole genome shotgun (WGS) entry which is preliminary data.</text>
</comment>
<proteinExistence type="predicted"/>
<evidence type="ECO:0000256" key="1">
    <source>
        <dbReference type="SAM" id="MobiDB-lite"/>
    </source>
</evidence>
<feature type="region of interest" description="Disordered" evidence="1">
    <location>
        <begin position="530"/>
        <end position="562"/>
    </location>
</feature>
<dbReference type="EMBL" id="JBHFFA010000003">
    <property type="protein sequence ID" value="KAL2633083.1"/>
    <property type="molecule type" value="Genomic_DNA"/>
</dbReference>
<dbReference type="AlphaFoldDB" id="A0ABD1YRA3"/>
<name>A0ABD1YRA3_9MARC</name>
<reference evidence="2 3" key="1">
    <citation type="submission" date="2024-09" db="EMBL/GenBank/DDBJ databases">
        <title>Chromosome-scale assembly of Riccia fluitans.</title>
        <authorList>
            <person name="Paukszto L."/>
            <person name="Sawicki J."/>
            <person name="Karawczyk K."/>
            <person name="Piernik-Szablinska J."/>
            <person name="Szczecinska M."/>
            <person name="Mazdziarz M."/>
        </authorList>
    </citation>
    <scope>NUCLEOTIDE SEQUENCE [LARGE SCALE GENOMIC DNA]</scope>
    <source>
        <strain evidence="2">Rf_01</strain>
        <tissue evidence="2">Aerial parts of the thallus</tissue>
    </source>
</reference>
<protein>
    <submittedName>
        <fullName evidence="2">Uncharacterized protein</fullName>
    </submittedName>
</protein>
<gene>
    <name evidence="2" type="ORF">R1flu_004562</name>
</gene>
<organism evidence="2 3">
    <name type="scientific">Riccia fluitans</name>
    <dbReference type="NCBI Taxonomy" id="41844"/>
    <lineage>
        <taxon>Eukaryota</taxon>
        <taxon>Viridiplantae</taxon>
        <taxon>Streptophyta</taxon>
        <taxon>Embryophyta</taxon>
        <taxon>Marchantiophyta</taxon>
        <taxon>Marchantiopsida</taxon>
        <taxon>Marchantiidae</taxon>
        <taxon>Marchantiales</taxon>
        <taxon>Ricciaceae</taxon>
        <taxon>Riccia</taxon>
    </lineage>
</organism>
<keyword evidence="3" id="KW-1185">Reference proteome</keyword>
<dbReference type="Proteomes" id="UP001605036">
    <property type="component" value="Unassembled WGS sequence"/>
</dbReference>
<evidence type="ECO:0000313" key="3">
    <source>
        <dbReference type="Proteomes" id="UP001605036"/>
    </source>
</evidence>
<sequence>MAIVRREFTVVQTTRIEDIASRLKHPETRREAYCQLKSFLCNKCLSAESTLRTIQDAISYAVEHPTAFTVEELFIIIDLALGNFSIPRRDKDRIHLWSRMATFKLGSSSKSSGLSLKPNLEVEVTRQGPYLRLFDLLFNIRSLKDFSTEMFEAMRSVALQAMVFTDEQYFRIANCALGHEAFSPSQKEYLRMWSEDRSRVTRESVEFNPPDAGSLKPTSRPGRICEDLQDAVGHQGAYLRLIQLLCGVKQNGVAKAELFGAVRTVASRADLFSYAHLIMLTDCALSNQSFTASEKRNIRSWREHRTRAIPNLEVPVPGSQWRVKGSVSSSRRQIDGKSNGASFSWRLHEIGRQANGEWSHGPTAAEPEFDSGEVNGAAIRGAIVWPWRNRCNSELFQKLKDSTTCLEAFNMVLDLVTEGRTCTLSTEWIDVFNAVSAIASNPKLFSNKQVSMVLSRAMQNSMFSAKQKEHFWTMARARLVPMYGTFYPESKVNPRKNKELTFQRAKAQSKSEGWSIRSWELRPELEHSTLMEPKEYLSDSEPTDRASVTSSQEDTDESVVGVVSSRNTDESVVCLTTFSEVAAYSNPKAQSRCNSKVFEELKDSATCQEAFKMVLELVADNRMLIGEKIDVFNAVKLIASKSELFSDEQVSILASRAFLNNEFSEKQKKAFSELKEDRLHGMRKV</sequence>